<keyword evidence="1" id="KW-1133">Transmembrane helix</keyword>
<dbReference type="KEGG" id="nja:NSJP_3952"/>
<reference evidence="2 3" key="1">
    <citation type="submission" date="2017-03" db="EMBL/GenBank/DDBJ databases">
        <authorList>
            <person name="Afonso C.L."/>
            <person name="Miller P.J."/>
            <person name="Scott M.A."/>
            <person name="Spackman E."/>
            <person name="Goraichik I."/>
            <person name="Dimitrov K.M."/>
            <person name="Suarez D.L."/>
            <person name="Swayne D.E."/>
        </authorList>
    </citation>
    <scope>NUCLEOTIDE SEQUENCE [LARGE SCALE GENOMIC DNA]</scope>
    <source>
        <strain evidence="2">Genome sequencing of Nitrospira japonica strain NJ11</strain>
    </source>
</reference>
<dbReference type="InterPro" id="IPR021762">
    <property type="entry name" value="DUF3325"/>
</dbReference>
<feature type="transmembrane region" description="Helical" evidence="1">
    <location>
        <begin position="63"/>
        <end position="82"/>
    </location>
</feature>
<dbReference type="Pfam" id="PF11804">
    <property type="entry name" value="DUF3325"/>
    <property type="match status" value="1"/>
</dbReference>
<feature type="transmembrane region" description="Helical" evidence="1">
    <location>
        <begin position="38"/>
        <end position="56"/>
    </location>
</feature>
<accession>A0A1W1IB43</accession>
<evidence type="ECO:0000313" key="2">
    <source>
        <dbReference type="EMBL" id="SLM50119.1"/>
    </source>
</evidence>
<dbReference type="AlphaFoldDB" id="A0A1W1IB43"/>
<gene>
    <name evidence="2" type="ORF">NSJP_3952</name>
</gene>
<dbReference type="STRING" id="1325564.NSJP_3952"/>
<evidence type="ECO:0000256" key="1">
    <source>
        <dbReference type="SAM" id="Phobius"/>
    </source>
</evidence>
<evidence type="ECO:0008006" key="4">
    <source>
        <dbReference type="Google" id="ProtNLM"/>
    </source>
</evidence>
<name>A0A1W1IB43_9BACT</name>
<proteinExistence type="predicted"/>
<dbReference type="EMBL" id="LT828648">
    <property type="protein sequence ID" value="SLM50119.1"/>
    <property type="molecule type" value="Genomic_DNA"/>
</dbReference>
<organism evidence="2 3">
    <name type="scientific">Nitrospira japonica</name>
    <dbReference type="NCBI Taxonomy" id="1325564"/>
    <lineage>
        <taxon>Bacteria</taxon>
        <taxon>Pseudomonadati</taxon>
        <taxon>Nitrospirota</taxon>
        <taxon>Nitrospiria</taxon>
        <taxon>Nitrospirales</taxon>
        <taxon>Nitrospiraceae</taxon>
        <taxon>Nitrospira</taxon>
    </lineage>
</organism>
<dbReference type="RefSeq" id="WP_080888269.1">
    <property type="nucleotide sequence ID" value="NZ_LT828648.1"/>
</dbReference>
<keyword evidence="1" id="KW-0472">Membrane</keyword>
<keyword evidence="3" id="KW-1185">Reference proteome</keyword>
<protein>
    <recommendedName>
        <fullName evidence="4">DUF3325 domain-containing protein</fullName>
    </recommendedName>
</protein>
<evidence type="ECO:0000313" key="3">
    <source>
        <dbReference type="Proteomes" id="UP000192042"/>
    </source>
</evidence>
<dbReference type="OrthoDB" id="6026926at2"/>
<feature type="transmembrane region" description="Helical" evidence="1">
    <location>
        <begin position="88"/>
        <end position="106"/>
    </location>
</feature>
<dbReference type="Proteomes" id="UP000192042">
    <property type="component" value="Chromosome I"/>
</dbReference>
<sequence>MRVMEIALCYNGMLALCLAKPKHYRQLFRALPANTTGWSLRVLGWLAVTGAFVCAVGQNGWSLGPVEWIGTIGVMGLILIFLQPFRPQAAALLGGLFLILAVIDAAN</sequence>
<keyword evidence="1" id="KW-0812">Transmembrane</keyword>